<protein>
    <submittedName>
        <fullName evidence="3">Uncharacterized protein</fullName>
    </submittedName>
</protein>
<feature type="region of interest" description="Disordered" evidence="1">
    <location>
        <begin position="391"/>
        <end position="412"/>
    </location>
</feature>
<reference evidence="3 4" key="1">
    <citation type="submission" date="2019-04" db="EMBL/GenBank/DDBJ databases">
        <title>Deinococcus metalilatus MA1002 mutant No.5.</title>
        <authorList>
            <person name="Park W."/>
            <person name="Park C."/>
        </authorList>
    </citation>
    <scope>NUCLEOTIDE SEQUENCE [LARGE SCALE GENOMIC DNA]</scope>
    <source>
        <strain evidence="3 4">MA1002-m5</strain>
    </source>
</reference>
<dbReference type="RefSeq" id="WP_129117894.1">
    <property type="nucleotide sequence ID" value="NZ_BSUI01000013.1"/>
</dbReference>
<sequence length="584" mass="65232">MKQVWPRFEQLPRDDRLWMLVWSGPFFIDPAIPSQRSLLAVVVPLRGSENRSFAEFHGRSFPPAEAFQVEHARLIPFGVGDLPALTVGMIFRQGRLLRTHWPYLRASTCDVSFRAQAVTSLQEAVDADMLPRSGLLLGDTWERVKDSRCIGLPFLLPFTLKPVRNPHAILVPVAEILRWCYGSSSRMLQTVLSSELGHVLEEVRRESRWVPPLYHLHLPEGFPEADAPTLTWLALDQQAAHAAEQVDLRLIAAAGRDHAGPRSGEAHPVIPFPFQGESFTMKFIGHTFRNARGVPHTLVHRILHLDVALPFRHVTLPRHSKRSVTTVTATLPLFSTSGGDPAGVGQQVWGLGRGEPRRGSGVALAVAPGTLFSHRDLIRYRQGEGTMLEAQVRGNSPRSPGTEFSTAPGTDADARPRRAVLYARRPRAVSEPPVVSVDFERMREALRRLAARGIASTELTLNNPSGREARFEHLIREDGQRVGCLIAELHVRDTALYVFEKERLPGEHAATLVGRRADGRLAAEEELDALLLFRARHRTWPMRQPDWKLRRLNHQFVSPETLADGLLRVIGRLCGPVLPPLLDG</sequence>
<dbReference type="AlphaFoldDB" id="A0AAJ5F4J2"/>
<dbReference type="EMBL" id="JACHFV010000004">
    <property type="protein sequence ID" value="MBB5294677.1"/>
    <property type="molecule type" value="Genomic_DNA"/>
</dbReference>
<organism evidence="3 4">
    <name type="scientific">Deinococcus metallilatus</name>
    <dbReference type="NCBI Taxonomy" id="1211322"/>
    <lineage>
        <taxon>Bacteria</taxon>
        <taxon>Thermotogati</taxon>
        <taxon>Deinococcota</taxon>
        <taxon>Deinococci</taxon>
        <taxon>Deinococcales</taxon>
        <taxon>Deinococcaceae</taxon>
        <taxon>Deinococcus</taxon>
    </lineage>
</organism>
<reference evidence="2 5" key="2">
    <citation type="submission" date="2020-08" db="EMBL/GenBank/DDBJ databases">
        <title>Genomic Encyclopedia of Type Strains, Phase IV (KMG-IV): sequencing the most valuable type-strain genomes for metagenomic binning, comparative biology and taxonomic classification.</title>
        <authorList>
            <person name="Goeker M."/>
        </authorList>
    </citation>
    <scope>NUCLEOTIDE SEQUENCE [LARGE SCALE GENOMIC DNA]</scope>
    <source>
        <strain evidence="2 5">DSM 105434</strain>
    </source>
</reference>
<evidence type="ECO:0000256" key="1">
    <source>
        <dbReference type="SAM" id="MobiDB-lite"/>
    </source>
</evidence>
<evidence type="ECO:0000313" key="5">
    <source>
        <dbReference type="Proteomes" id="UP000536909"/>
    </source>
</evidence>
<comment type="caution">
    <text evidence="3">The sequence shown here is derived from an EMBL/GenBank/DDBJ whole genome shotgun (WGS) entry which is preliminary data.</text>
</comment>
<feature type="compositionally biased region" description="Polar residues" evidence="1">
    <location>
        <begin position="393"/>
        <end position="408"/>
    </location>
</feature>
<dbReference type="Proteomes" id="UP000536909">
    <property type="component" value="Unassembled WGS sequence"/>
</dbReference>
<keyword evidence="5" id="KW-1185">Reference proteome</keyword>
<proteinExistence type="predicted"/>
<evidence type="ECO:0000313" key="4">
    <source>
        <dbReference type="Proteomes" id="UP000308000"/>
    </source>
</evidence>
<dbReference type="Proteomes" id="UP000308000">
    <property type="component" value="Unassembled WGS sequence"/>
</dbReference>
<accession>A0AAJ5F4J2</accession>
<gene>
    <name evidence="3" type="ORF">FCS05_06065</name>
    <name evidence="2" type="ORF">HNQ10_001491</name>
</gene>
<dbReference type="EMBL" id="VBRC01000003">
    <property type="protein sequence ID" value="TLK30092.1"/>
    <property type="molecule type" value="Genomic_DNA"/>
</dbReference>
<name>A0AAJ5F4J2_9DEIO</name>
<evidence type="ECO:0000313" key="3">
    <source>
        <dbReference type="EMBL" id="TLK30092.1"/>
    </source>
</evidence>
<evidence type="ECO:0000313" key="2">
    <source>
        <dbReference type="EMBL" id="MBB5294677.1"/>
    </source>
</evidence>